<dbReference type="Gene3D" id="3.10.10.10">
    <property type="entry name" value="HIV Type 1 Reverse Transcriptase, subunit A, domain 1"/>
    <property type="match status" value="1"/>
</dbReference>
<dbReference type="InterPro" id="IPR053134">
    <property type="entry name" value="RNA-dir_DNA_polymerase"/>
</dbReference>
<dbReference type="SUPFAM" id="SSF56672">
    <property type="entry name" value="DNA/RNA polymerases"/>
    <property type="match status" value="1"/>
</dbReference>
<dbReference type="PANTHER" id="PTHR24559:SF457">
    <property type="entry name" value="RNA-DIRECTED DNA POLYMERASE HOMOLOG"/>
    <property type="match status" value="1"/>
</dbReference>
<dbReference type="InterPro" id="IPR043128">
    <property type="entry name" value="Rev_trsase/Diguanyl_cyclase"/>
</dbReference>
<evidence type="ECO:0000256" key="1">
    <source>
        <dbReference type="SAM" id="MobiDB-lite"/>
    </source>
</evidence>
<sequence length="128" mass="14743">MELISEYFSWCEGGRKSSIDPGDRVSSSALEEEEEEATVGIRAGKNERPLYQRKNKEEEQPSKLGQMGKNEDMEKTSIITEWGTYCYRVIPFGLKNAKVTYQRAVTIIFHDMMHRDVEVDVDDMIVKS</sequence>
<name>A0A438JZC8_VITVI</name>
<dbReference type="PANTHER" id="PTHR24559">
    <property type="entry name" value="TRANSPOSON TY3-I GAG-POL POLYPROTEIN"/>
    <property type="match status" value="1"/>
</dbReference>
<evidence type="ECO:0000313" key="3">
    <source>
        <dbReference type="Proteomes" id="UP000288805"/>
    </source>
</evidence>
<organism evidence="2 3">
    <name type="scientific">Vitis vinifera</name>
    <name type="common">Grape</name>
    <dbReference type="NCBI Taxonomy" id="29760"/>
    <lineage>
        <taxon>Eukaryota</taxon>
        <taxon>Viridiplantae</taxon>
        <taxon>Streptophyta</taxon>
        <taxon>Embryophyta</taxon>
        <taxon>Tracheophyta</taxon>
        <taxon>Spermatophyta</taxon>
        <taxon>Magnoliopsida</taxon>
        <taxon>eudicotyledons</taxon>
        <taxon>Gunneridae</taxon>
        <taxon>Pentapetalae</taxon>
        <taxon>rosids</taxon>
        <taxon>Vitales</taxon>
        <taxon>Vitaceae</taxon>
        <taxon>Viteae</taxon>
        <taxon>Vitis</taxon>
    </lineage>
</organism>
<feature type="region of interest" description="Disordered" evidence="1">
    <location>
        <begin position="14"/>
        <end position="71"/>
    </location>
</feature>
<gene>
    <name evidence="2" type="ORF">CK203_017338</name>
</gene>
<accession>A0A438JZC8</accession>
<comment type="caution">
    <text evidence="2">The sequence shown here is derived from an EMBL/GenBank/DDBJ whole genome shotgun (WGS) entry which is preliminary data.</text>
</comment>
<dbReference type="InterPro" id="IPR043502">
    <property type="entry name" value="DNA/RNA_pol_sf"/>
</dbReference>
<evidence type="ECO:0000313" key="2">
    <source>
        <dbReference type="EMBL" id="RVX14306.1"/>
    </source>
</evidence>
<feature type="compositionally biased region" description="Basic and acidic residues" evidence="1">
    <location>
        <begin position="44"/>
        <end position="61"/>
    </location>
</feature>
<reference evidence="2 3" key="1">
    <citation type="journal article" date="2018" name="PLoS Genet.">
        <title>Population sequencing reveals clonal diversity and ancestral inbreeding in the grapevine cultivar Chardonnay.</title>
        <authorList>
            <person name="Roach M.J."/>
            <person name="Johnson D.L."/>
            <person name="Bohlmann J."/>
            <person name="van Vuuren H.J."/>
            <person name="Jones S.J."/>
            <person name="Pretorius I.S."/>
            <person name="Schmidt S.A."/>
            <person name="Borneman A.R."/>
        </authorList>
    </citation>
    <scope>NUCLEOTIDE SEQUENCE [LARGE SCALE GENOMIC DNA]</scope>
    <source>
        <strain evidence="3">cv. Chardonnay</strain>
        <tissue evidence="2">Leaf</tissue>
    </source>
</reference>
<dbReference type="AlphaFoldDB" id="A0A438JZC8"/>
<protein>
    <submittedName>
        <fullName evidence="2">Uncharacterized protein</fullName>
    </submittedName>
</protein>
<dbReference type="EMBL" id="QGNW01000021">
    <property type="protein sequence ID" value="RVX14306.1"/>
    <property type="molecule type" value="Genomic_DNA"/>
</dbReference>
<feature type="compositionally biased region" description="Basic and acidic residues" evidence="1">
    <location>
        <begin position="14"/>
        <end position="23"/>
    </location>
</feature>
<proteinExistence type="predicted"/>
<dbReference type="Gene3D" id="3.30.70.270">
    <property type="match status" value="1"/>
</dbReference>
<dbReference type="Proteomes" id="UP000288805">
    <property type="component" value="Unassembled WGS sequence"/>
</dbReference>